<evidence type="ECO:0000313" key="4">
    <source>
        <dbReference type="Proteomes" id="UP000194761"/>
    </source>
</evidence>
<dbReference type="InterPro" id="IPR001375">
    <property type="entry name" value="Peptidase_S9_cat"/>
</dbReference>
<accession>A0A243RKN5</accession>
<gene>
    <name evidence="3" type="ORF">CA984_18805</name>
</gene>
<keyword evidence="4" id="KW-1185">Reference proteome</keyword>
<keyword evidence="1" id="KW-0378">Hydrolase</keyword>
<sequence length="302" mass="31727">AAVWETAGRPPEIAVTDVAGGEWRQVTGLNDDLARLAVHQEEVTWTGPDGLAVHGLLLTRREPAPPGPAPLVVIAHGGPTWLWSSAFAPAESGQLALPLVHAGAAVLLPNPRGSSGRGQDYARRVVGHVGEEDLDDVLAGVDHLVAAGVADPGRMAVLGLSYGGYLSAWAVTRTGRFRAAVVMSGVADWLSFANASNLAHGYDPLYHGGADIATSEGRDFLAARSPVCHAAKVTTPTLILHGAEDRTTPVGQAEELYRAWSAAGVRTQLVVYPREGHELTEPGHRRDAAERVLGWLTGNGVL</sequence>
<dbReference type="GO" id="GO:0006508">
    <property type="term" value="P:proteolysis"/>
    <property type="evidence" value="ECO:0007669"/>
    <property type="project" value="InterPro"/>
</dbReference>
<comment type="caution">
    <text evidence="3">The sequence shown here is derived from an EMBL/GenBank/DDBJ whole genome shotgun (WGS) entry which is preliminary data.</text>
</comment>
<dbReference type="Pfam" id="PF00326">
    <property type="entry name" value="Peptidase_S9"/>
    <property type="match status" value="1"/>
</dbReference>
<dbReference type="PANTHER" id="PTHR42776">
    <property type="entry name" value="SERINE PEPTIDASE S9 FAMILY MEMBER"/>
    <property type="match status" value="1"/>
</dbReference>
<dbReference type="GO" id="GO:0004252">
    <property type="term" value="F:serine-type endopeptidase activity"/>
    <property type="evidence" value="ECO:0007669"/>
    <property type="project" value="TreeGrafter"/>
</dbReference>
<dbReference type="Gene3D" id="3.40.50.1820">
    <property type="entry name" value="alpha/beta hydrolase"/>
    <property type="match status" value="1"/>
</dbReference>
<protein>
    <recommendedName>
        <fullName evidence="2">Peptidase S9 prolyl oligopeptidase catalytic domain-containing protein</fullName>
    </recommendedName>
</protein>
<dbReference type="RefSeq" id="WP_133061710.1">
    <property type="nucleotide sequence ID" value="NZ_NGFP01000081.1"/>
</dbReference>
<evidence type="ECO:0000313" key="3">
    <source>
        <dbReference type="EMBL" id="OUC95448.1"/>
    </source>
</evidence>
<feature type="domain" description="Peptidase S9 prolyl oligopeptidase catalytic" evidence="2">
    <location>
        <begin position="99"/>
        <end position="297"/>
    </location>
</feature>
<dbReference type="Proteomes" id="UP000194761">
    <property type="component" value="Unassembled WGS sequence"/>
</dbReference>
<proteinExistence type="predicted"/>
<name>A0A243RKN5_9ACTN</name>
<feature type="non-terminal residue" evidence="3">
    <location>
        <position position="1"/>
    </location>
</feature>
<dbReference type="EMBL" id="NGFP01000081">
    <property type="protein sequence ID" value="OUC95448.1"/>
    <property type="molecule type" value="Genomic_DNA"/>
</dbReference>
<evidence type="ECO:0000259" key="2">
    <source>
        <dbReference type="Pfam" id="PF00326"/>
    </source>
</evidence>
<evidence type="ECO:0000256" key="1">
    <source>
        <dbReference type="ARBA" id="ARBA00022801"/>
    </source>
</evidence>
<dbReference type="PANTHER" id="PTHR42776:SF27">
    <property type="entry name" value="DIPEPTIDYL PEPTIDASE FAMILY MEMBER 6"/>
    <property type="match status" value="1"/>
</dbReference>
<dbReference type="SUPFAM" id="SSF53474">
    <property type="entry name" value="alpha/beta-Hydrolases"/>
    <property type="match status" value="1"/>
</dbReference>
<organism evidence="3 4">
    <name type="scientific">Streptosporangium minutum</name>
    <dbReference type="NCBI Taxonomy" id="569862"/>
    <lineage>
        <taxon>Bacteria</taxon>
        <taxon>Bacillati</taxon>
        <taxon>Actinomycetota</taxon>
        <taxon>Actinomycetes</taxon>
        <taxon>Streptosporangiales</taxon>
        <taxon>Streptosporangiaceae</taxon>
        <taxon>Streptosporangium</taxon>
    </lineage>
</organism>
<dbReference type="AlphaFoldDB" id="A0A243RKN5"/>
<dbReference type="InterPro" id="IPR029058">
    <property type="entry name" value="AB_hydrolase_fold"/>
</dbReference>
<reference evidence="3 4" key="1">
    <citation type="submission" date="2017-05" db="EMBL/GenBank/DDBJ databases">
        <title>Biotechnological potential of actinobacteria isolated from South African environments.</title>
        <authorList>
            <person name="Le Roes-Hill M."/>
            <person name="Prins A."/>
            <person name="Durrell K.A."/>
        </authorList>
    </citation>
    <scope>NUCLEOTIDE SEQUENCE [LARGE SCALE GENOMIC DNA]</scope>
    <source>
        <strain evidence="3">M26</strain>
    </source>
</reference>